<dbReference type="SMART" id="SM00387">
    <property type="entry name" value="HATPase_c"/>
    <property type="match status" value="1"/>
</dbReference>
<gene>
    <name evidence="15" type="ORF">HDA39_006580</name>
</gene>
<evidence type="ECO:0000259" key="13">
    <source>
        <dbReference type="PROSITE" id="PS50109"/>
    </source>
</evidence>
<feature type="transmembrane region" description="Helical" evidence="12">
    <location>
        <begin position="12"/>
        <end position="33"/>
    </location>
</feature>
<dbReference type="InterPro" id="IPR003660">
    <property type="entry name" value="HAMP_dom"/>
</dbReference>
<accession>A0A7W9JCX8</accession>
<feature type="region of interest" description="Disordered" evidence="11">
    <location>
        <begin position="55"/>
        <end position="79"/>
    </location>
</feature>
<name>A0A7W9JCX8_9ACTN</name>
<comment type="subcellular location">
    <subcellularLocation>
        <location evidence="2">Cell membrane</location>
    </subcellularLocation>
</comment>
<keyword evidence="4" id="KW-0597">Phosphoprotein</keyword>
<reference evidence="15 16" key="1">
    <citation type="submission" date="2020-08" db="EMBL/GenBank/DDBJ databases">
        <title>Sequencing the genomes of 1000 actinobacteria strains.</title>
        <authorList>
            <person name="Klenk H.-P."/>
        </authorList>
    </citation>
    <scope>NUCLEOTIDE SEQUENCE [LARGE SCALE GENOMIC DNA]</scope>
    <source>
        <strain evidence="15 16">DSM 28967</strain>
    </source>
</reference>
<keyword evidence="10 12" id="KW-0472">Membrane</keyword>
<evidence type="ECO:0000256" key="10">
    <source>
        <dbReference type="ARBA" id="ARBA00023136"/>
    </source>
</evidence>
<evidence type="ECO:0000256" key="2">
    <source>
        <dbReference type="ARBA" id="ARBA00004236"/>
    </source>
</evidence>
<dbReference type="EMBL" id="JACHMY010000001">
    <property type="protein sequence ID" value="MBB5839846.1"/>
    <property type="molecule type" value="Genomic_DNA"/>
</dbReference>
<evidence type="ECO:0000256" key="11">
    <source>
        <dbReference type="SAM" id="MobiDB-lite"/>
    </source>
</evidence>
<dbReference type="CDD" id="cd00075">
    <property type="entry name" value="HATPase"/>
    <property type="match status" value="1"/>
</dbReference>
<dbReference type="InterPro" id="IPR003661">
    <property type="entry name" value="HisK_dim/P_dom"/>
</dbReference>
<keyword evidence="7 15" id="KW-0418">Kinase</keyword>
<dbReference type="Gene3D" id="6.10.340.10">
    <property type="match status" value="1"/>
</dbReference>
<evidence type="ECO:0000256" key="1">
    <source>
        <dbReference type="ARBA" id="ARBA00000085"/>
    </source>
</evidence>
<dbReference type="InterPro" id="IPR036097">
    <property type="entry name" value="HisK_dim/P_sf"/>
</dbReference>
<comment type="catalytic activity">
    <reaction evidence="1">
        <text>ATP + protein L-histidine = ADP + protein N-phospho-L-histidine.</text>
        <dbReference type="EC" id="2.7.13.3"/>
    </reaction>
</comment>
<evidence type="ECO:0000256" key="4">
    <source>
        <dbReference type="ARBA" id="ARBA00022553"/>
    </source>
</evidence>
<keyword evidence="5" id="KW-0808">Transferase</keyword>
<feature type="transmembrane region" description="Helical" evidence="12">
    <location>
        <begin position="102"/>
        <end position="125"/>
    </location>
</feature>
<protein>
    <recommendedName>
        <fullName evidence="3">histidine kinase</fullName>
        <ecNumber evidence="3">2.7.13.3</ecNumber>
    </recommendedName>
</protein>
<dbReference type="InterPro" id="IPR004358">
    <property type="entry name" value="Sig_transdc_His_kin-like_C"/>
</dbReference>
<evidence type="ECO:0000256" key="6">
    <source>
        <dbReference type="ARBA" id="ARBA00022692"/>
    </source>
</evidence>
<dbReference type="CDD" id="cd00082">
    <property type="entry name" value="HisKA"/>
    <property type="match status" value="1"/>
</dbReference>
<dbReference type="Proteomes" id="UP000549971">
    <property type="component" value="Unassembled WGS sequence"/>
</dbReference>
<dbReference type="SUPFAM" id="SSF55874">
    <property type="entry name" value="ATPase domain of HSP90 chaperone/DNA topoisomerase II/histidine kinase"/>
    <property type="match status" value="1"/>
</dbReference>
<dbReference type="RefSeq" id="WP_184801789.1">
    <property type="nucleotide sequence ID" value="NZ_JACHMY010000001.1"/>
</dbReference>
<dbReference type="InterPro" id="IPR050428">
    <property type="entry name" value="TCS_sensor_his_kinase"/>
</dbReference>
<organism evidence="15 16">
    <name type="scientific">Kribbella italica</name>
    <dbReference type="NCBI Taxonomy" id="1540520"/>
    <lineage>
        <taxon>Bacteria</taxon>
        <taxon>Bacillati</taxon>
        <taxon>Actinomycetota</taxon>
        <taxon>Actinomycetes</taxon>
        <taxon>Propionibacteriales</taxon>
        <taxon>Kribbellaceae</taxon>
        <taxon>Kribbella</taxon>
    </lineage>
</organism>
<keyword evidence="9" id="KW-0902">Two-component regulatory system</keyword>
<dbReference type="SMART" id="SM00304">
    <property type="entry name" value="HAMP"/>
    <property type="match status" value="1"/>
</dbReference>
<evidence type="ECO:0000313" key="16">
    <source>
        <dbReference type="Proteomes" id="UP000549971"/>
    </source>
</evidence>
<dbReference type="PANTHER" id="PTHR45436:SF8">
    <property type="entry name" value="HISTIDINE KINASE"/>
    <property type="match status" value="1"/>
</dbReference>
<evidence type="ECO:0000256" key="5">
    <source>
        <dbReference type="ARBA" id="ARBA00022679"/>
    </source>
</evidence>
<dbReference type="GO" id="GO:0005886">
    <property type="term" value="C:plasma membrane"/>
    <property type="evidence" value="ECO:0007669"/>
    <property type="project" value="UniProtKB-SubCell"/>
</dbReference>
<dbReference type="PRINTS" id="PR00344">
    <property type="entry name" value="BCTRLSENSOR"/>
</dbReference>
<keyword evidence="6 12" id="KW-0812">Transmembrane</keyword>
<evidence type="ECO:0000256" key="3">
    <source>
        <dbReference type="ARBA" id="ARBA00012438"/>
    </source>
</evidence>
<dbReference type="Pfam" id="PF00512">
    <property type="entry name" value="HisKA"/>
    <property type="match status" value="1"/>
</dbReference>
<evidence type="ECO:0000256" key="7">
    <source>
        <dbReference type="ARBA" id="ARBA00022777"/>
    </source>
</evidence>
<dbReference type="InterPro" id="IPR036890">
    <property type="entry name" value="HATPase_C_sf"/>
</dbReference>
<dbReference type="InterPro" id="IPR003594">
    <property type="entry name" value="HATPase_dom"/>
</dbReference>
<dbReference type="SMART" id="SM00388">
    <property type="entry name" value="HisKA"/>
    <property type="match status" value="1"/>
</dbReference>
<evidence type="ECO:0000256" key="9">
    <source>
        <dbReference type="ARBA" id="ARBA00023012"/>
    </source>
</evidence>
<dbReference type="InterPro" id="IPR005467">
    <property type="entry name" value="His_kinase_dom"/>
</dbReference>
<feature type="domain" description="Histidine kinase" evidence="13">
    <location>
        <begin position="192"/>
        <end position="399"/>
    </location>
</feature>
<evidence type="ECO:0000313" key="15">
    <source>
        <dbReference type="EMBL" id="MBB5839846.1"/>
    </source>
</evidence>
<evidence type="ECO:0000256" key="12">
    <source>
        <dbReference type="SAM" id="Phobius"/>
    </source>
</evidence>
<dbReference type="Gene3D" id="3.30.565.10">
    <property type="entry name" value="Histidine kinase-like ATPase, C-terminal domain"/>
    <property type="match status" value="1"/>
</dbReference>
<keyword evidence="16" id="KW-1185">Reference proteome</keyword>
<evidence type="ECO:0000259" key="14">
    <source>
        <dbReference type="PROSITE" id="PS50885"/>
    </source>
</evidence>
<dbReference type="Pfam" id="PF02518">
    <property type="entry name" value="HATPase_c"/>
    <property type="match status" value="1"/>
</dbReference>
<keyword evidence="8 12" id="KW-1133">Transmembrane helix</keyword>
<dbReference type="PROSITE" id="PS50885">
    <property type="entry name" value="HAMP"/>
    <property type="match status" value="1"/>
</dbReference>
<dbReference type="CDD" id="cd06225">
    <property type="entry name" value="HAMP"/>
    <property type="match status" value="1"/>
</dbReference>
<evidence type="ECO:0000256" key="8">
    <source>
        <dbReference type="ARBA" id="ARBA00022989"/>
    </source>
</evidence>
<dbReference type="Pfam" id="PF00672">
    <property type="entry name" value="HAMP"/>
    <property type="match status" value="1"/>
</dbReference>
<dbReference type="SUPFAM" id="SSF47384">
    <property type="entry name" value="Homodimeric domain of signal transducing histidine kinase"/>
    <property type="match status" value="1"/>
</dbReference>
<dbReference type="PROSITE" id="PS50109">
    <property type="entry name" value="HIS_KIN"/>
    <property type="match status" value="1"/>
</dbReference>
<dbReference type="Gene3D" id="1.10.287.130">
    <property type="match status" value="1"/>
</dbReference>
<feature type="domain" description="HAMP" evidence="14">
    <location>
        <begin position="126"/>
        <end position="184"/>
    </location>
</feature>
<dbReference type="EC" id="2.7.13.3" evidence="3"/>
<comment type="caution">
    <text evidence="15">The sequence shown here is derived from an EMBL/GenBank/DDBJ whole genome shotgun (WGS) entry which is preliminary data.</text>
</comment>
<proteinExistence type="predicted"/>
<dbReference type="PANTHER" id="PTHR45436">
    <property type="entry name" value="SENSOR HISTIDINE KINASE YKOH"/>
    <property type="match status" value="1"/>
</dbReference>
<dbReference type="AlphaFoldDB" id="A0A7W9JCX8"/>
<sequence length="404" mass="43004">MNRWTLRTRLTLLYGGLFLVAGAVLLAITSVLVQNSLAGQLAKQADARITAIRSAAAASPDGPERPGPEQPSTERPGTDVEAQVAEIRRQQDELRSAAARSVLTGGGIALLGVGLLAGGAGWVVAGRALRPVQRIRETAHRISTSTGAGRGLHERIGLDGPDDEVKQLADTFDEMLEHLDRSFDGQRRFVANASHELRTPLALNRALIELAVTEPAASAEIRRLGGSLLEVNHRHERLIEGLLVLADSENEVTERTAVDLAEIADQVVHDAGDLEVRREFAPVEVTGDPVLLERLIQNLVENAVRHNQPGGWLSVATARSGDDALLTVANTGAEIPAYEVESLFRPFHQRGTPRAGAERGFGLGLSIVRAVARSHGGEATAHPRPGGGLVVEVRLPLRPAGAGD</sequence>
<dbReference type="GO" id="GO:0000155">
    <property type="term" value="F:phosphorelay sensor kinase activity"/>
    <property type="evidence" value="ECO:0007669"/>
    <property type="project" value="InterPro"/>
</dbReference>